<dbReference type="Proteomes" id="UP000322918">
    <property type="component" value="Unassembled WGS sequence"/>
</dbReference>
<sequence>MIRDKDEKKVLTLIIFFLTLILQSCNDQPDIKRDEGLHSMTLSADGANIVFSWVNNGQASVYQANIDGSEPEILAESEAGISFLNPKVSTSGNKIVFVGFEEGAVNSSVWMINKDGSGMKQLTDNKTIRTEAMFSLSEDSVFFCQANDYKSYSPIGRRAAHSYDIYSLSMANGVVDKITNLASYGLYYITNFSNNEIIFNSIDTEEGLFIFSKSGDSIRRIIPRNKGDRDMLSYSNPVVIDSTLIACSSYYELLLIDLKTGEEKEIGRSPSGEFRSLSFNKGDKRLYFIVSGKKNRVFSINLDGTGLNEIPLDIK</sequence>
<accession>A0A5M9GVW1</accession>
<keyword evidence="2" id="KW-1185">Reference proteome</keyword>
<dbReference type="SUPFAM" id="SSF50969">
    <property type="entry name" value="YVTN repeat-like/Quinoprotein amine dehydrogenase"/>
    <property type="match status" value="1"/>
</dbReference>
<dbReference type="OrthoDB" id="2386786at2"/>
<dbReference type="PROSITE" id="PS51257">
    <property type="entry name" value="PROKAR_LIPOPROTEIN"/>
    <property type="match status" value="1"/>
</dbReference>
<dbReference type="EMBL" id="VWNE01000033">
    <property type="protein sequence ID" value="KAA8478430.1"/>
    <property type="molecule type" value="Genomic_DNA"/>
</dbReference>
<evidence type="ECO:0008006" key="3">
    <source>
        <dbReference type="Google" id="ProtNLM"/>
    </source>
</evidence>
<evidence type="ECO:0000313" key="1">
    <source>
        <dbReference type="EMBL" id="KAA8478430.1"/>
    </source>
</evidence>
<dbReference type="PANTHER" id="PTHR36842">
    <property type="entry name" value="PROTEIN TOLB HOMOLOG"/>
    <property type="match status" value="1"/>
</dbReference>
<comment type="caution">
    <text evidence="1">The sequence shown here is derived from an EMBL/GenBank/DDBJ whole genome shotgun (WGS) entry which is preliminary data.</text>
</comment>
<dbReference type="InterPro" id="IPR011044">
    <property type="entry name" value="Quino_amine_DH_bsu"/>
</dbReference>
<dbReference type="AlphaFoldDB" id="A0A5M9GVW1"/>
<proteinExistence type="predicted"/>
<dbReference type="RefSeq" id="WP_141813445.1">
    <property type="nucleotide sequence ID" value="NZ_VFPL01000001.1"/>
</dbReference>
<gene>
    <name evidence="1" type="ORF">F1649_17730</name>
</gene>
<reference evidence="1 2" key="1">
    <citation type="submission" date="2019-09" db="EMBL/GenBank/DDBJ databases">
        <title>Pararcticibacter amylolyticus gen. nov., sp. nov., isolated from a rottenly hemp rope, and reclassification of Pedobacter tournemirensis as Pararcticibacter tournemirensis comb. nov.</title>
        <authorList>
            <person name="Cai Y."/>
        </authorList>
    </citation>
    <scope>NUCLEOTIDE SEQUENCE [LARGE SCALE GENOMIC DNA]</scope>
    <source>
        <strain evidence="1 2">TF5-37.2-LB10</strain>
    </source>
</reference>
<protein>
    <recommendedName>
        <fullName evidence="3">DUF5050 domain-containing protein</fullName>
    </recommendedName>
</protein>
<dbReference type="Gene3D" id="2.120.10.30">
    <property type="entry name" value="TolB, C-terminal domain"/>
    <property type="match status" value="1"/>
</dbReference>
<dbReference type="PANTHER" id="PTHR36842:SF1">
    <property type="entry name" value="PROTEIN TOLB"/>
    <property type="match status" value="1"/>
</dbReference>
<dbReference type="InterPro" id="IPR011042">
    <property type="entry name" value="6-blade_b-propeller_TolB-like"/>
</dbReference>
<organism evidence="1 2">
    <name type="scientific">Arcticibacter tournemirensis</name>
    <dbReference type="NCBI Taxonomy" id="699437"/>
    <lineage>
        <taxon>Bacteria</taxon>
        <taxon>Pseudomonadati</taxon>
        <taxon>Bacteroidota</taxon>
        <taxon>Sphingobacteriia</taxon>
        <taxon>Sphingobacteriales</taxon>
        <taxon>Sphingobacteriaceae</taxon>
        <taxon>Arcticibacter</taxon>
    </lineage>
</organism>
<name>A0A5M9GVW1_9SPHI</name>
<evidence type="ECO:0000313" key="2">
    <source>
        <dbReference type="Proteomes" id="UP000322918"/>
    </source>
</evidence>